<dbReference type="Proteomes" id="UP001201262">
    <property type="component" value="Unassembled WGS sequence"/>
</dbReference>
<evidence type="ECO:0000256" key="1">
    <source>
        <dbReference type="ARBA" id="ARBA00023002"/>
    </source>
</evidence>
<proteinExistence type="predicted"/>
<organism evidence="3 4">
    <name type="scientific">Talaromyces proteolyticus</name>
    <dbReference type="NCBI Taxonomy" id="1131652"/>
    <lineage>
        <taxon>Eukaryota</taxon>
        <taxon>Fungi</taxon>
        <taxon>Dikarya</taxon>
        <taxon>Ascomycota</taxon>
        <taxon>Pezizomycotina</taxon>
        <taxon>Eurotiomycetes</taxon>
        <taxon>Eurotiomycetidae</taxon>
        <taxon>Eurotiales</taxon>
        <taxon>Trichocomaceae</taxon>
        <taxon>Talaromyces</taxon>
        <taxon>Talaromyces sect. Bacilispori</taxon>
    </lineage>
</organism>
<evidence type="ECO:0000313" key="4">
    <source>
        <dbReference type="Proteomes" id="UP001201262"/>
    </source>
</evidence>
<dbReference type="RefSeq" id="XP_046066864.1">
    <property type="nucleotide sequence ID" value="XM_046221140.1"/>
</dbReference>
<protein>
    <submittedName>
        <fullName evidence="3">NADP-dependent oxidoreductase domain-containing protein</fullName>
    </submittedName>
</protein>
<comment type="caution">
    <text evidence="3">The sequence shown here is derived from an EMBL/GenBank/DDBJ whole genome shotgun (WGS) entry which is preliminary data.</text>
</comment>
<dbReference type="InterPro" id="IPR020471">
    <property type="entry name" value="AKR"/>
</dbReference>
<name>A0AAD4PVG4_9EURO</name>
<dbReference type="GO" id="GO:0016491">
    <property type="term" value="F:oxidoreductase activity"/>
    <property type="evidence" value="ECO:0007669"/>
    <property type="project" value="UniProtKB-KW"/>
</dbReference>
<dbReference type="CDD" id="cd19071">
    <property type="entry name" value="AKR_AKR1-5-like"/>
    <property type="match status" value="1"/>
</dbReference>
<gene>
    <name evidence="3" type="ORF">BGW36DRAFT_432461</name>
</gene>
<dbReference type="InterPro" id="IPR023210">
    <property type="entry name" value="NADP_OxRdtase_dom"/>
</dbReference>
<dbReference type="AlphaFoldDB" id="A0AAD4PVG4"/>
<dbReference type="InterPro" id="IPR036812">
    <property type="entry name" value="NAD(P)_OxRdtase_dom_sf"/>
</dbReference>
<evidence type="ECO:0000259" key="2">
    <source>
        <dbReference type="Pfam" id="PF00248"/>
    </source>
</evidence>
<sequence>MAELLPIPDIIYGTAFKFDNSAKLVEAALKAGFRGIDTAGSNTAYRENLVGDGIAAAIASGDLKREDLYIQTKFSPFKEGKDPALYPYDITAGIPEQVEQSVSSSLRNLRTSYIDCLILHSLYPNIEDSITAWRAMEGFVSAGTVRSLGLSNTDAESLRQIYESATVKPRVVQNRFTEDTAAAPNPKMPANLPYPQVAFDRDVREVCEGWGIVYTPWGLLWGNPSLLDDPELFEKIGREIGVSKQVACFASMLRLSKGCKIKILCGTTKEERMYETLDGLRRVGEFLAEGDAQRAAFDEAVERVERVIL</sequence>
<dbReference type="EMBL" id="JAJTJA010000013">
    <property type="protein sequence ID" value="KAH8690668.1"/>
    <property type="molecule type" value="Genomic_DNA"/>
</dbReference>
<dbReference type="Pfam" id="PF00248">
    <property type="entry name" value="Aldo_ket_red"/>
    <property type="match status" value="1"/>
</dbReference>
<dbReference type="PANTHER" id="PTHR11732">
    <property type="entry name" value="ALDO/KETO REDUCTASE"/>
    <property type="match status" value="1"/>
</dbReference>
<keyword evidence="4" id="KW-1185">Reference proteome</keyword>
<accession>A0AAD4PVG4</accession>
<keyword evidence="1" id="KW-0560">Oxidoreductase</keyword>
<dbReference type="Gene3D" id="3.20.20.100">
    <property type="entry name" value="NADP-dependent oxidoreductase domain"/>
    <property type="match status" value="1"/>
</dbReference>
<dbReference type="GeneID" id="70251427"/>
<evidence type="ECO:0000313" key="3">
    <source>
        <dbReference type="EMBL" id="KAH8690668.1"/>
    </source>
</evidence>
<feature type="domain" description="NADP-dependent oxidoreductase" evidence="2">
    <location>
        <begin position="14"/>
        <end position="177"/>
    </location>
</feature>
<dbReference type="SUPFAM" id="SSF51430">
    <property type="entry name" value="NAD(P)-linked oxidoreductase"/>
    <property type="match status" value="1"/>
</dbReference>
<reference evidence="3" key="1">
    <citation type="submission" date="2021-12" db="EMBL/GenBank/DDBJ databases">
        <title>Convergent genome expansion in fungi linked to evolution of root-endophyte symbiosis.</title>
        <authorList>
            <consortium name="DOE Joint Genome Institute"/>
            <person name="Ke Y.-H."/>
            <person name="Bonito G."/>
            <person name="Liao H.-L."/>
            <person name="Looney B."/>
            <person name="Rojas-Flechas A."/>
            <person name="Nash J."/>
            <person name="Hameed K."/>
            <person name="Schadt C."/>
            <person name="Martin F."/>
            <person name="Crous P.W."/>
            <person name="Miettinen O."/>
            <person name="Magnuson J.K."/>
            <person name="Labbe J."/>
            <person name="Jacobson D."/>
            <person name="Doktycz M.J."/>
            <person name="Veneault-Fourrey C."/>
            <person name="Kuo A."/>
            <person name="Mondo S."/>
            <person name="Calhoun S."/>
            <person name="Riley R."/>
            <person name="Ohm R."/>
            <person name="LaButti K."/>
            <person name="Andreopoulos B."/>
            <person name="Pangilinan J."/>
            <person name="Nolan M."/>
            <person name="Tritt A."/>
            <person name="Clum A."/>
            <person name="Lipzen A."/>
            <person name="Daum C."/>
            <person name="Barry K."/>
            <person name="Grigoriev I.V."/>
            <person name="Vilgalys R."/>
        </authorList>
    </citation>
    <scope>NUCLEOTIDE SEQUENCE</scope>
    <source>
        <strain evidence="3">PMI_201</strain>
    </source>
</reference>